<dbReference type="Proteomes" id="UP000095286">
    <property type="component" value="Unplaced"/>
</dbReference>
<dbReference type="WBParaSite" id="RSKR_0000998200.1">
    <property type="protein sequence ID" value="RSKR_0000998200.1"/>
    <property type="gene ID" value="RSKR_0000998200"/>
</dbReference>
<sequence>MAIQINDITGEISVLKELDYETKAKFVFLAIPTDGSISSRNIILVTDENDNSPTFPVDHITLEISEYAQLNTQLALPLASDPDSDKYSIQKYVLVGGNVNNVFRLSSRTLSDVIYVDLVVNGQLDREYRSRYELTIEAVDGGNPSKSGRLNATVLIIDVNDNLPEFSKSKYYATIHSNASIDDNVLTVKATDLDEGENGRVSYKIIENNDKSSRKFKIDEDSGVIKVAEQGSFIAGAVYEILLSVEDHGFPQKLENSVFVQIKIAKELNNFEANLDIVWLTDDGLPQLYENVTIGYIFARISVKDMLPENELILTGNESFCLRQSDKIDVFLLVVCGSLDREQKSTQKNYHIKMIDGIDEIYEIVAHDIDFGNNSRIVYSIIGTDLFSINNDSGVITKNKELDCNAGAEISFKVKAVDMGEPKQSSFANVIIDITALNSKPPLFEKSLYEIEISEDTKMGTCFIKVNDVNKHLNL</sequence>
<organism evidence="1 2">
    <name type="scientific">Rhabditophanes sp. KR3021</name>
    <dbReference type="NCBI Taxonomy" id="114890"/>
    <lineage>
        <taxon>Eukaryota</taxon>
        <taxon>Metazoa</taxon>
        <taxon>Ecdysozoa</taxon>
        <taxon>Nematoda</taxon>
        <taxon>Chromadorea</taxon>
        <taxon>Rhabditida</taxon>
        <taxon>Tylenchina</taxon>
        <taxon>Panagrolaimomorpha</taxon>
        <taxon>Strongyloidoidea</taxon>
        <taxon>Alloionematidae</taxon>
        <taxon>Rhabditophanes</taxon>
    </lineage>
</organism>
<accession>A0AC35UCY8</accession>
<proteinExistence type="predicted"/>
<evidence type="ECO:0000313" key="2">
    <source>
        <dbReference type="WBParaSite" id="RSKR_0000998200.1"/>
    </source>
</evidence>
<evidence type="ECO:0000313" key="1">
    <source>
        <dbReference type="Proteomes" id="UP000095286"/>
    </source>
</evidence>
<reference evidence="2" key="1">
    <citation type="submission" date="2016-11" db="UniProtKB">
        <authorList>
            <consortium name="WormBaseParasite"/>
        </authorList>
    </citation>
    <scope>IDENTIFICATION</scope>
    <source>
        <strain evidence="2">KR3021</strain>
    </source>
</reference>
<protein>
    <submittedName>
        <fullName evidence="2">CA domain-containing protein</fullName>
    </submittedName>
</protein>
<name>A0AC35UCY8_9BILA</name>